<comment type="catalytic activity">
    <reaction evidence="8">
        <text>arsenic triglutathione + 3 [thioredoxin]-dithiol + 3 S-adenosyl-L-methionine = trimethylarsine + 3 [thioredoxin]-disulfide + 3 glutathione + 3 S-adenosyl-L-homocysteine + 3 H(+)</text>
        <dbReference type="Rhea" id="RHEA:69432"/>
        <dbReference type="Rhea" id="RHEA-COMP:10698"/>
        <dbReference type="Rhea" id="RHEA-COMP:10700"/>
        <dbReference type="ChEBI" id="CHEBI:15378"/>
        <dbReference type="ChEBI" id="CHEBI:27130"/>
        <dbReference type="ChEBI" id="CHEBI:29950"/>
        <dbReference type="ChEBI" id="CHEBI:50058"/>
        <dbReference type="ChEBI" id="CHEBI:57856"/>
        <dbReference type="ChEBI" id="CHEBI:57925"/>
        <dbReference type="ChEBI" id="CHEBI:59789"/>
        <dbReference type="ChEBI" id="CHEBI:183640"/>
        <dbReference type="EC" id="2.1.1.137"/>
    </reaction>
</comment>
<dbReference type="EMBL" id="JAACFV010000002">
    <property type="protein sequence ID" value="KAF7514224.1"/>
    <property type="molecule type" value="Genomic_DNA"/>
</dbReference>
<protein>
    <recommendedName>
        <fullName evidence="5">Arsenite methyltransferase</fullName>
        <ecNumber evidence="4">2.1.1.137</ecNumber>
    </recommendedName>
</protein>
<dbReference type="Gene3D" id="3.40.50.150">
    <property type="entry name" value="Vaccinia Virus protein VP39"/>
    <property type="match status" value="1"/>
</dbReference>
<comment type="similarity">
    <text evidence="3">Belongs to the methyltransferase superfamily. Arsenite methyltransferase family.</text>
</comment>
<evidence type="ECO:0000256" key="4">
    <source>
        <dbReference type="ARBA" id="ARBA00034521"/>
    </source>
</evidence>
<comment type="catalytic activity">
    <reaction evidence="6">
        <text>arsenic triglutathione + [thioredoxin]-dithiol + S-adenosyl-L-methionine + 2 H2O = methylarsonous acid + [thioredoxin]-disulfide + 3 glutathione + S-adenosyl-L-homocysteine + H(+)</text>
        <dbReference type="Rhea" id="RHEA:69460"/>
        <dbReference type="Rhea" id="RHEA-COMP:10698"/>
        <dbReference type="Rhea" id="RHEA-COMP:10700"/>
        <dbReference type="ChEBI" id="CHEBI:15377"/>
        <dbReference type="ChEBI" id="CHEBI:15378"/>
        <dbReference type="ChEBI" id="CHEBI:17826"/>
        <dbReference type="ChEBI" id="CHEBI:29950"/>
        <dbReference type="ChEBI" id="CHEBI:50058"/>
        <dbReference type="ChEBI" id="CHEBI:57856"/>
        <dbReference type="ChEBI" id="CHEBI:57925"/>
        <dbReference type="ChEBI" id="CHEBI:59789"/>
        <dbReference type="ChEBI" id="CHEBI:183640"/>
        <dbReference type="EC" id="2.1.1.137"/>
    </reaction>
</comment>
<organism evidence="10 11">
    <name type="scientific">Endocarpon pusillum</name>
    <dbReference type="NCBI Taxonomy" id="364733"/>
    <lineage>
        <taxon>Eukaryota</taxon>
        <taxon>Fungi</taxon>
        <taxon>Dikarya</taxon>
        <taxon>Ascomycota</taxon>
        <taxon>Pezizomycotina</taxon>
        <taxon>Eurotiomycetes</taxon>
        <taxon>Chaetothyriomycetidae</taxon>
        <taxon>Verrucariales</taxon>
        <taxon>Verrucariaceae</taxon>
        <taxon>Endocarpon</taxon>
    </lineage>
</organism>
<dbReference type="InterPro" id="IPR026669">
    <property type="entry name" value="Arsenite_MeTrfase-like"/>
</dbReference>
<keyword evidence="1" id="KW-0808">Transferase</keyword>
<sequence>MDTKQIYEKVQEHYSLAANTTSNTYGHKVAKAFGYTEDELEQIPKDANLGLSCGNPSAIAKLKEGETVIDLGSGAGFDVFLAAKKVGVNGKAIGVDMNDDMLERANKNKEEAGAENVLFVKSPITKIDLTNEYADCIISNCVVNLVPEHQKQLVFNETFRLLKPGGRLAISDILLKKELPDELKKSIALYVGCISGASRVNEYEEYLRNAGFRDILIVDNKHDLNVYNDTPRNDARSSCCGKGCAAAASADDPLVAFMSQSKHLDFNEWAGSFQVYALKSSS</sequence>
<comment type="catalytic activity">
    <reaction evidence="7">
        <text>arsenic triglutathione + 2 [thioredoxin]-dithiol + 2 S-adenosyl-L-methionine + H2O = dimethylarsinous acid + 2 [thioredoxin]-disulfide + 3 glutathione + 2 S-adenosyl-L-homocysteine + 2 H(+)</text>
        <dbReference type="Rhea" id="RHEA:69464"/>
        <dbReference type="Rhea" id="RHEA-COMP:10698"/>
        <dbReference type="Rhea" id="RHEA-COMP:10700"/>
        <dbReference type="ChEBI" id="CHEBI:15377"/>
        <dbReference type="ChEBI" id="CHEBI:15378"/>
        <dbReference type="ChEBI" id="CHEBI:23808"/>
        <dbReference type="ChEBI" id="CHEBI:29950"/>
        <dbReference type="ChEBI" id="CHEBI:50058"/>
        <dbReference type="ChEBI" id="CHEBI:57856"/>
        <dbReference type="ChEBI" id="CHEBI:57925"/>
        <dbReference type="ChEBI" id="CHEBI:59789"/>
        <dbReference type="ChEBI" id="CHEBI:183640"/>
        <dbReference type="EC" id="2.1.1.137"/>
    </reaction>
</comment>
<dbReference type="EC" id="2.1.1.137" evidence="4"/>
<dbReference type="NCBIfam" id="NF008823">
    <property type="entry name" value="PRK11873.1"/>
    <property type="match status" value="1"/>
</dbReference>
<evidence type="ECO:0000256" key="6">
    <source>
        <dbReference type="ARBA" id="ARBA00047941"/>
    </source>
</evidence>
<dbReference type="GO" id="GO:0030791">
    <property type="term" value="F:arsenite methyltransferase activity"/>
    <property type="evidence" value="ECO:0007669"/>
    <property type="project" value="UniProtKB-EC"/>
</dbReference>
<gene>
    <name evidence="10" type="ORF">GJ744_004549</name>
</gene>
<dbReference type="Proteomes" id="UP000606974">
    <property type="component" value="Unassembled WGS sequence"/>
</dbReference>
<evidence type="ECO:0000256" key="3">
    <source>
        <dbReference type="ARBA" id="ARBA00034487"/>
    </source>
</evidence>
<dbReference type="SUPFAM" id="SSF53335">
    <property type="entry name" value="S-adenosyl-L-methionine-dependent methyltransferases"/>
    <property type="match status" value="1"/>
</dbReference>
<keyword evidence="11" id="KW-1185">Reference proteome</keyword>
<evidence type="ECO:0000256" key="2">
    <source>
        <dbReference type="ARBA" id="ARBA00022691"/>
    </source>
</evidence>
<evidence type="ECO:0000313" key="11">
    <source>
        <dbReference type="Proteomes" id="UP000606974"/>
    </source>
</evidence>
<name>A0A8H7E8E4_9EURO</name>
<keyword evidence="2" id="KW-0949">S-adenosyl-L-methionine</keyword>
<dbReference type="InterPro" id="IPR025714">
    <property type="entry name" value="Methyltranfer_dom"/>
</dbReference>
<comment type="caution">
    <text evidence="10">The sequence shown here is derived from an EMBL/GenBank/DDBJ whole genome shotgun (WGS) entry which is preliminary data.</text>
</comment>
<accession>A0A8H7E8E4</accession>
<evidence type="ECO:0000256" key="5">
    <source>
        <dbReference type="ARBA" id="ARBA00034545"/>
    </source>
</evidence>
<dbReference type="PANTHER" id="PTHR43675">
    <property type="entry name" value="ARSENITE METHYLTRANSFERASE"/>
    <property type="match status" value="1"/>
</dbReference>
<evidence type="ECO:0000256" key="8">
    <source>
        <dbReference type="ARBA" id="ARBA00048428"/>
    </source>
</evidence>
<dbReference type="Pfam" id="PF13847">
    <property type="entry name" value="Methyltransf_31"/>
    <property type="match status" value="1"/>
</dbReference>
<dbReference type="AlphaFoldDB" id="A0A8H7E8E4"/>
<reference evidence="10" key="1">
    <citation type="submission" date="2020-02" db="EMBL/GenBank/DDBJ databases">
        <authorList>
            <person name="Palmer J.M."/>
        </authorList>
    </citation>
    <scope>NUCLEOTIDE SEQUENCE</scope>
    <source>
        <strain evidence="10">EPUS1.4</strain>
        <tissue evidence="10">Thallus</tissue>
    </source>
</reference>
<dbReference type="PANTHER" id="PTHR43675:SF8">
    <property type="entry name" value="ARSENITE METHYLTRANSFERASE"/>
    <property type="match status" value="1"/>
</dbReference>
<evidence type="ECO:0000313" key="10">
    <source>
        <dbReference type="EMBL" id="KAF7514224.1"/>
    </source>
</evidence>
<evidence type="ECO:0000259" key="9">
    <source>
        <dbReference type="Pfam" id="PF13847"/>
    </source>
</evidence>
<proteinExistence type="inferred from homology"/>
<feature type="domain" description="Methyltransferase" evidence="9">
    <location>
        <begin position="63"/>
        <end position="211"/>
    </location>
</feature>
<evidence type="ECO:0000256" key="1">
    <source>
        <dbReference type="ARBA" id="ARBA00022679"/>
    </source>
</evidence>
<dbReference type="InterPro" id="IPR029063">
    <property type="entry name" value="SAM-dependent_MTases_sf"/>
</dbReference>
<dbReference type="OrthoDB" id="10017101at2759"/>
<dbReference type="CDD" id="cd02440">
    <property type="entry name" value="AdoMet_MTases"/>
    <property type="match status" value="1"/>
</dbReference>
<evidence type="ECO:0000256" key="7">
    <source>
        <dbReference type="ARBA" id="ARBA00047943"/>
    </source>
</evidence>